<keyword evidence="1" id="KW-1133">Transmembrane helix</keyword>
<evidence type="ECO:0000313" key="3">
    <source>
        <dbReference type="Proteomes" id="UP001055093"/>
    </source>
</evidence>
<keyword evidence="1" id="KW-0812">Transmembrane</keyword>
<name>A0ABQ4V3A1_9HYPH</name>
<evidence type="ECO:0000313" key="2">
    <source>
        <dbReference type="EMBL" id="GJE78113.1"/>
    </source>
</evidence>
<keyword evidence="3" id="KW-1185">Reference proteome</keyword>
<gene>
    <name evidence="2" type="ORF">BGCPKDLD_4724</name>
</gene>
<reference evidence="2" key="1">
    <citation type="journal article" date="2021" name="Front. Microbiol.">
        <title>Comprehensive Comparative Genomics and Phenotyping of Methylobacterium Species.</title>
        <authorList>
            <person name="Alessa O."/>
            <person name="Ogura Y."/>
            <person name="Fujitani Y."/>
            <person name="Takami H."/>
            <person name="Hayashi T."/>
            <person name="Sahin N."/>
            <person name="Tani A."/>
        </authorList>
    </citation>
    <scope>NUCLEOTIDE SEQUENCE</scope>
    <source>
        <strain evidence="2">DSM 14458</strain>
    </source>
</reference>
<dbReference type="EMBL" id="BPRE01000020">
    <property type="protein sequence ID" value="GJE78113.1"/>
    <property type="molecule type" value="Genomic_DNA"/>
</dbReference>
<organism evidence="2 3">
    <name type="scientific">Methylorubrum suomiense</name>
    <dbReference type="NCBI Taxonomy" id="144191"/>
    <lineage>
        <taxon>Bacteria</taxon>
        <taxon>Pseudomonadati</taxon>
        <taxon>Pseudomonadota</taxon>
        <taxon>Alphaproteobacteria</taxon>
        <taxon>Hyphomicrobiales</taxon>
        <taxon>Methylobacteriaceae</taxon>
        <taxon>Methylorubrum</taxon>
    </lineage>
</organism>
<comment type="caution">
    <text evidence="2">The sequence shown here is derived from an EMBL/GenBank/DDBJ whole genome shotgun (WGS) entry which is preliminary data.</text>
</comment>
<feature type="transmembrane region" description="Helical" evidence="1">
    <location>
        <begin position="6"/>
        <end position="22"/>
    </location>
</feature>
<keyword evidence="1" id="KW-0472">Membrane</keyword>
<reference evidence="2" key="2">
    <citation type="submission" date="2021-08" db="EMBL/GenBank/DDBJ databases">
        <authorList>
            <person name="Tani A."/>
            <person name="Ola A."/>
            <person name="Ogura Y."/>
            <person name="Katsura K."/>
            <person name="Hayashi T."/>
        </authorList>
    </citation>
    <scope>NUCLEOTIDE SEQUENCE</scope>
    <source>
        <strain evidence="2">DSM 14458</strain>
    </source>
</reference>
<dbReference type="Proteomes" id="UP001055093">
    <property type="component" value="Unassembled WGS sequence"/>
</dbReference>
<proteinExistence type="predicted"/>
<protein>
    <submittedName>
        <fullName evidence="2">Uncharacterized protein</fullName>
    </submittedName>
</protein>
<accession>A0ABQ4V3A1</accession>
<sequence length="107" mass="11776">MFTDNPLVVALVAALALGYVIWRPYPRPPMEPPMVDDTKKDPLAALRPAEGSMETNLPVPDPVRAALMEIVAEAIRTNSLHRHWNLEGLQSGGFPLGSYRITIEKTA</sequence>
<evidence type="ECO:0000256" key="1">
    <source>
        <dbReference type="SAM" id="Phobius"/>
    </source>
</evidence>